<dbReference type="InterPro" id="IPR027291">
    <property type="entry name" value="Glyco_hydro_38_N_sf"/>
</dbReference>
<dbReference type="FunFam" id="1.20.1270.50:FF:000004">
    <property type="entry name" value="alpha-mannosidase 2C1 isoform X1"/>
    <property type="match status" value="1"/>
</dbReference>
<evidence type="ECO:0000256" key="1">
    <source>
        <dbReference type="ARBA" id="ARBA00000365"/>
    </source>
</evidence>
<comment type="catalytic activity">
    <reaction evidence="1">
        <text>Hydrolysis of terminal, non-reducing alpha-D-mannose residues in alpha-D-mannosides.</text>
        <dbReference type="EC" id="3.2.1.24"/>
    </reaction>
</comment>
<evidence type="ECO:0000256" key="6">
    <source>
        <dbReference type="ARBA" id="ARBA00023295"/>
    </source>
</evidence>
<evidence type="ECO:0000256" key="7">
    <source>
        <dbReference type="SAM" id="MobiDB-lite"/>
    </source>
</evidence>
<dbReference type="GO" id="GO:0046872">
    <property type="term" value="F:metal ion binding"/>
    <property type="evidence" value="ECO:0007669"/>
    <property type="project" value="UniProtKB-KW"/>
</dbReference>
<dbReference type="GO" id="GO:0006013">
    <property type="term" value="P:mannose metabolic process"/>
    <property type="evidence" value="ECO:0007669"/>
    <property type="project" value="InterPro"/>
</dbReference>
<dbReference type="SUPFAM" id="SSF88688">
    <property type="entry name" value="Families 57/38 glycoside transferase middle domain"/>
    <property type="match status" value="1"/>
</dbReference>
<dbReference type="InterPro" id="IPR011330">
    <property type="entry name" value="Glyco_hydro/deAcase_b/a-brl"/>
</dbReference>
<dbReference type="FunFam" id="3.20.110.10:FF:000002">
    <property type="entry name" value="alpha-mannosidase 2C1 isoform X1"/>
    <property type="match status" value="1"/>
</dbReference>
<dbReference type="SMART" id="SM00872">
    <property type="entry name" value="Alpha-mann_mid"/>
    <property type="match status" value="1"/>
</dbReference>
<dbReference type="Proteomes" id="UP000006906">
    <property type="component" value="Chromosome 10"/>
</dbReference>
<organism evidence="9 10">
    <name type="scientific">Chlamydomonas reinhardtii</name>
    <name type="common">Chlamydomonas smithii</name>
    <dbReference type="NCBI Taxonomy" id="3055"/>
    <lineage>
        <taxon>Eukaryota</taxon>
        <taxon>Viridiplantae</taxon>
        <taxon>Chlorophyta</taxon>
        <taxon>core chlorophytes</taxon>
        <taxon>Chlorophyceae</taxon>
        <taxon>CS clade</taxon>
        <taxon>Chlamydomonadales</taxon>
        <taxon>Chlamydomonadaceae</taxon>
        <taxon>Chlamydomonas</taxon>
    </lineage>
</organism>
<feature type="domain" description="Glycoside hydrolase family 38 central" evidence="8">
    <location>
        <begin position="547"/>
        <end position="629"/>
    </location>
</feature>
<dbReference type="OrthoDB" id="10261055at2759"/>
<keyword evidence="10" id="KW-1185">Reference proteome</keyword>
<keyword evidence="6" id="KW-0326">Glycosidase</keyword>
<evidence type="ECO:0000256" key="3">
    <source>
        <dbReference type="ARBA" id="ARBA00012752"/>
    </source>
</evidence>
<dbReference type="InParanoid" id="A0A2K3DAA6"/>
<keyword evidence="4" id="KW-0479">Metal-binding</keyword>
<dbReference type="PANTHER" id="PTHR46017">
    <property type="entry name" value="ALPHA-MANNOSIDASE 2C1"/>
    <property type="match status" value="1"/>
</dbReference>
<name>A0A2K3DAA6_CHLRE</name>
<feature type="compositionally biased region" description="Gly residues" evidence="7">
    <location>
        <begin position="1"/>
        <end position="10"/>
    </location>
</feature>
<sequence>MRPASGGSGAAGPAAPAAGAAPAVSDVPGRWVPQHHRDITLGRLDGFLAAGQFADVNLRAAMWRRRSADAVSLEVYSHPKDVPYPPYDVAIKMPYRPAAVGEAFGPSWTTHWFRVRARTPADWEGEGPLMFRWDSGSEAMLYLDGPTPRQGITDQRNEYLLAPAAVAGQELVFYVEMAANGMFGNTTDGILPPNEDRYFTLKAAELAVPDVEVTGLYHDLRALTGLARELPAGHATGEAALYTANKIVNTYRRGDPQSVAACRALAASVLAVRDPGDRMQVHAVGHCHIDTAWLWPFSETHRKTARSWSSQLRLAERYPWHVFTASSAQQYEWLLQDYPGLFTEIQAAAARGSFVPVGGTWVEMDTNVPSGESLVRQFLFGQRFFQRHFGAPCDVFWLPDTFGYSGQLPQIAAGAGIRYFLTQKLSWNNINAFPHTTFYWAGLDGASRLLTHFPPANTYNAQADAKDLLATATGSKDKDRAPLAYMLFGNGDGGGGPTVDMCESLARLGGCRGVAGSFDVTAPGDFFRRLEGASQDLLTWRGELYFELHRGTYTTHAANKNDNRTCELLLREAEAAGALAEAMLGDVGGYCYPRAELESIWKDVLLYQFHDVLPGSSIGRVYDVTKTRYPQMKMQLRKIRDAALGALIAAAAAPQSAAAAAANSAAVAAAVGTGSHLISLEEVVGARPLLQPPAAAAAAAADAAGAGEPVAWVFNSLAVPRTELVSLPVASLPPDLRQRLAEGAWRPAVLGQGPQEGAAAGAALEVPAASGPGGAAQVVLAVVEVPPLTLTPLTAADLAAGIKRRACSSSSSTATVNGGISDSSNSSEGVGYDGGCRLVRMTASQAGLRGRRAAAAAEATSRRLGVAVAAEDAAVYLLMNKMVRAYFDDAGRLLSLYDPAWRRELVPEGQPGNVFRLYEDIPLFWDAWDIEVYHLEKGCLAGEGQPPPSVHIIESTPSRVRLGLSMQITAASSLQQVVSLNCCSPRLEFHTEVVWAENRTALKVEFPTTLDAPAAAYEVQFGAVERPTHTNTSWDWARFEVCAHKWADLSEPGYGLALLNDCKYGHAVHGHVMRLTLLRSPKAPDANTDMGTHALRYGLLPHAGSWQQAGVAAHGWAFNAPLRLMQAPPQQQLAAASAAAAVSALSLAQAAPAAGAAAAGAVDFCHARPRLAFSPEQPMFQVVNAQQNPLQPASPHHPDATSSGVWQPPLILDTVKLAEPPLQHTSTAPAAAAAAAASVPVLSALCPDGLAAPATSASAEQLLMPEVGAKLKEGATEVVLRLYEPHGARGVARIEWPDWLPVAGGMLCDLLEQELGPEQRQAQGQRDGQEEEGLRVVLGLSQGGGAGGYVEVPFKPFQIISIKLILQV</sequence>
<dbReference type="GO" id="GO:0009313">
    <property type="term" value="P:oligosaccharide catabolic process"/>
    <property type="evidence" value="ECO:0000318"/>
    <property type="project" value="GO_Central"/>
</dbReference>
<feature type="compositionally biased region" description="Polar residues" evidence="7">
    <location>
        <begin position="813"/>
        <end position="828"/>
    </location>
</feature>
<dbReference type="OMA" id="THENTSW"/>
<dbReference type="InterPro" id="IPR011682">
    <property type="entry name" value="Glyco_hydro_38_C"/>
</dbReference>
<dbReference type="EC" id="3.2.1.24" evidence="3"/>
<dbReference type="EMBL" id="CM008971">
    <property type="protein sequence ID" value="PNW77470.1"/>
    <property type="molecule type" value="Genomic_DNA"/>
</dbReference>
<dbReference type="Pfam" id="PF01074">
    <property type="entry name" value="Glyco_hydro_38N"/>
    <property type="match status" value="1"/>
</dbReference>
<evidence type="ECO:0000256" key="2">
    <source>
        <dbReference type="ARBA" id="ARBA00009792"/>
    </source>
</evidence>
<accession>A0A2K3DAA6</accession>
<feature type="compositionally biased region" description="Low complexity" evidence="7">
    <location>
        <begin position="11"/>
        <end position="23"/>
    </location>
</feature>
<dbReference type="InterPro" id="IPR054723">
    <property type="entry name" value="Ams1-like_N"/>
</dbReference>
<dbReference type="InterPro" id="IPR015341">
    <property type="entry name" value="Glyco_hydro_38_cen"/>
</dbReference>
<dbReference type="KEGG" id="cre:CHLRE_10g437950v5"/>
<dbReference type="Gramene" id="PNW77470">
    <property type="protein sequence ID" value="PNW77470"/>
    <property type="gene ID" value="CHLRE_10g437950v5"/>
</dbReference>
<dbReference type="SUPFAM" id="SSF74650">
    <property type="entry name" value="Galactose mutarotase-like"/>
    <property type="match status" value="1"/>
</dbReference>
<reference evidence="9 10" key="1">
    <citation type="journal article" date="2007" name="Science">
        <title>The Chlamydomonas genome reveals the evolution of key animal and plant functions.</title>
        <authorList>
            <person name="Merchant S.S."/>
            <person name="Prochnik S.E."/>
            <person name="Vallon O."/>
            <person name="Harris E.H."/>
            <person name="Karpowicz S.J."/>
            <person name="Witman G.B."/>
            <person name="Terry A."/>
            <person name="Salamov A."/>
            <person name="Fritz-Laylin L.K."/>
            <person name="Marechal-Drouard L."/>
            <person name="Marshall W.F."/>
            <person name="Qu L.H."/>
            <person name="Nelson D.R."/>
            <person name="Sanderfoot A.A."/>
            <person name="Spalding M.H."/>
            <person name="Kapitonov V.V."/>
            <person name="Ren Q."/>
            <person name="Ferris P."/>
            <person name="Lindquist E."/>
            <person name="Shapiro H."/>
            <person name="Lucas S.M."/>
            <person name="Grimwood J."/>
            <person name="Schmutz J."/>
            <person name="Cardol P."/>
            <person name="Cerutti H."/>
            <person name="Chanfreau G."/>
            <person name="Chen C.L."/>
            <person name="Cognat V."/>
            <person name="Croft M.T."/>
            <person name="Dent R."/>
            <person name="Dutcher S."/>
            <person name="Fernandez E."/>
            <person name="Fukuzawa H."/>
            <person name="Gonzalez-Ballester D."/>
            <person name="Gonzalez-Halphen D."/>
            <person name="Hallmann A."/>
            <person name="Hanikenne M."/>
            <person name="Hippler M."/>
            <person name="Inwood W."/>
            <person name="Jabbari K."/>
            <person name="Kalanon M."/>
            <person name="Kuras R."/>
            <person name="Lefebvre P.A."/>
            <person name="Lemaire S.D."/>
            <person name="Lobanov A.V."/>
            <person name="Lohr M."/>
            <person name="Manuell A."/>
            <person name="Meier I."/>
            <person name="Mets L."/>
            <person name="Mittag M."/>
            <person name="Mittelmeier T."/>
            <person name="Moroney J.V."/>
            <person name="Moseley J."/>
            <person name="Napoli C."/>
            <person name="Nedelcu A.M."/>
            <person name="Niyogi K."/>
            <person name="Novoselov S.V."/>
            <person name="Paulsen I.T."/>
            <person name="Pazour G."/>
            <person name="Purton S."/>
            <person name="Ral J.P."/>
            <person name="Riano-Pachon D.M."/>
            <person name="Riekhof W."/>
            <person name="Rymarquis L."/>
            <person name="Schroda M."/>
            <person name="Stern D."/>
            <person name="Umen J."/>
            <person name="Willows R."/>
            <person name="Wilson N."/>
            <person name="Zimmer S.L."/>
            <person name="Allmer J."/>
            <person name="Balk J."/>
            <person name="Bisova K."/>
            <person name="Chen C.J."/>
            <person name="Elias M."/>
            <person name="Gendler K."/>
            <person name="Hauser C."/>
            <person name="Lamb M.R."/>
            <person name="Ledford H."/>
            <person name="Long J.C."/>
            <person name="Minagawa J."/>
            <person name="Page M.D."/>
            <person name="Pan J."/>
            <person name="Pootakham W."/>
            <person name="Roje S."/>
            <person name="Rose A."/>
            <person name="Stahlberg E."/>
            <person name="Terauchi A.M."/>
            <person name="Yang P."/>
            <person name="Ball S."/>
            <person name="Bowler C."/>
            <person name="Dieckmann C.L."/>
            <person name="Gladyshev V.N."/>
            <person name="Green P."/>
            <person name="Jorgensen R."/>
            <person name="Mayfield S."/>
            <person name="Mueller-Roeber B."/>
            <person name="Rajamani S."/>
            <person name="Sayre R.T."/>
            <person name="Brokstein P."/>
            <person name="Dubchak I."/>
            <person name="Goodstein D."/>
            <person name="Hornick L."/>
            <person name="Huang Y.W."/>
            <person name="Jhaveri J."/>
            <person name="Luo Y."/>
            <person name="Martinez D."/>
            <person name="Ngau W.C."/>
            <person name="Otillar B."/>
            <person name="Poliakov A."/>
            <person name="Porter A."/>
            <person name="Szajkowski L."/>
            <person name="Werner G."/>
            <person name="Zhou K."/>
            <person name="Grigoriev I.V."/>
            <person name="Rokhsar D.S."/>
            <person name="Grossman A.R."/>
        </authorList>
    </citation>
    <scope>NUCLEOTIDE SEQUENCE [LARGE SCALE GENOMIC DNA]</scope>
    <source>
        <strain evidence="10">CC-503</strain>
    </source>
</reference>
<dbReference type="GO" id="GO:0030246">
    <property type="term" value="F:carbohydrate binding"/>
    <property type="evidence" value="ECO:0007669"/>
    <property type="project" value="InterPro"/>
</dbReference>
<gene>
    <name evidence="9" type="ORF">CHLRE_10g437950v5</name>
</gene>
<dbReference type="Pfam" id="PF17677">
    <property type="entry name" value="Glyco_hydro38C2"/>
    <property type="match status" value="1"/>
</dbReference>
<dbReference type="SUPFAM" id="SSF88713">
    <property type="entry name" value="Glycoside hydrolase/deacetylase"/>
    <property type="match status" value="1"/>
</dbReference>
<dbReference type="Gene3D" id="3.20.110.10">
    <property type="entry name" value="Glycoside hydrolase 38, N terminal domain"/>
    <property type="match status" value="1"/>
</dbReference>
<dbReference type="Pfam" id="PF22907">
    <property type="entry name" value="Ams1-like_1st"/>
    <property type="match status" value="1"/>
</dbReference>
<proteinExistence type="inferred from homology"/>
<feature type="region of interest" description="Disordered" evidence="7">
    <location>
        <begin position="1"/>
        <end position="26"/>
    </location>
</feature>
<evidence type="ECO:0000256" key="4">
    <source>
        <dbReference type="ARBA" id="ARBA00022723"/>
    </source>
</evidence>
<dbReference type="InterPro" id="IPR028995">
    <property type="entry name" value="Glyco_hydro_57/38_cen_sf"/>
</dbReference>
<dbReference type="InterPro" id="IPR041147">
    <property type="entry name" value="GH38_C"/>
</dbReference>
<dbReference type="GO" id="GO:0004559">
    <property type="term" value="F:alpha-mannosidase activity"/>
    <property type="evidence" value="ECO:0000318"/>
    <property type="project" value="GO_Central"/>
</dbReference>
<dbReference type="PANTHER" id="PTHR46017:SF1">
    <property type="entry name" value="ALPHA-MANNOSIDASE 2C1"/>
    <property type="match status" value="1"/>
</dbReference>
<dbReference type="Gene3D" id="1.20.1270.50">
    <property type="entry name" value="Glycoside hydrolase family 38, central domain"/>
    <property type="match status" value="1"/>
</dbReference>
<dbReference type="Gene3D" id="2.70.98.30">
    <property type="entry name" value="Golgi alpha-mannosidase II, domain 4"/>
    <property type="match status" value="1"/>
</dbReference>
<evidence type="ECO:0000259" key="8">
    <source>
        <dbReference type="SMART" id="SM00872"/>
    </source>
</evidence>
<evidence type="ECO:0000256" key="5">
    <source>
        <dbReference type="ARBA" id="ARBA00022801"/>
    </source>
</evidence>
<dbReference type="RefSeq" id="XP_042920150.1">
    <property type="nucleotide sequence ID" value="XM_043066753.1"/>
</dbReference>
<dbReference type="STRING" id="3055.A0A2K3DAA6"/>
<dbReference type="PaxDb" id="3055-EDP05645"/>
<keyword evidence="5" id="KW-0378">Hydrolase</keyword>
<evidence type="ECO:0000313" key="10">
    <source>
        <dbReference type="Proteomes" id="UP000006906"/>
    </source>
</evidence>
<dbReference type="InterPro" id="IPR037094">
    <property type="entry name" value="Glyco_hydro_38_cen_sf"/>
</dbReference>
<protein>
    <recommendedName>
        <fullName evidence="3">alpha-mannosidase</fullName>
        <ecNumber evidence="3">3.2.1.24</ecNumber>
    </recommendedName>
</protein>
<dbReference type="InterPro" id="IPR000602">
    <property type="entry name" value="Glyco_hydro_38_N"/>
</dbReference>
<dbReference type="GeneID" id="5716075"/>
<feature type="region of interest" description="Disordered" evidence="7">
    <location>
        <begin position="810"/>
        <end position="829"/>
    </location>
</feature>
<evidence type="ECO:0000313" key="9">
    <source>
        <dbReference type="EMBL" id="PNW77470.1"/>
    </source>
</evidence>
<comment type="similarity">
    <text evidence="2">Belongs to the glycosyl hydrolase 38 family.</text>
</comment>
<dbReference type="InterPro" id="IPR011013">
    <property type="entry name" value="Gal_mutarotase_sf_dom"/>
</dbReference>
<dbReference type="FunFam" id="2.70.98.30:FF:000001">
    <property type="entry name" value="alpha-mannosidase 2C1 isoform X2"/>
    <property type="match status" value="1"/>
</dbReference>
<dbReference type="Pfam" id="PF07748">
    <property type="entry name" value="Glyco_hydro_38C"/>
    <property type="match status" value="1"/>
</dbReference>
<dbReference type="Pfam" id="PF09261">
    <property type="entry name" value="Alpha-mann_mid"/>
    <property type="match status" value="1"/>
</dbReference>